<accession>A0AA37L9Q4</accession>
<reference evidence="1 2" key="1">
    <citation type="submission" date="2022-03" db="EMBL/GenBank/DDBJ databases">
        <title>Genome data of Colletotrichum spp.</title>
        <authorList>
            <person name="Utami Y.D."/>
            <person name="Hiruma K."/>
        </authorList>
    </citation>
    <scope>NUCLEOTIDE SEQUENCE [LARGE SCALE GENOMIC DNA]</scope>
    <source>
        <strain evidence="1 2">MAFF 239500</strain>
    </source>
</reference>
<dbReference type="RefSeq" id="XP_049126766.1">
    <property type="nucleotide sequence ID" value="XM_049270809.1"/>
</dbReference>
<gene>
    <name evidence="1" type="ORF">ColSpa_04597</name>
</gene>
<evidence type="ECO:0000313" key="1">
    <source>
        <dbReference type="EMBL" id="GKT44416.1"/>
    </source>
</evidence>
<proteinExistence type="predicted"/>
<protein>
    <submittedName>
        <fullName evidence="1">Uncharacterized protein</fullName>
    </submittedName>
</protein>
<evidence type="ECO:0000313" key="2">
    <source>
        <dbReference type="Proteomes" id="UP001055115"/>
    </source>
</evidence>
<sequence length="61" mass="7370">MHVMQSSREWKQSWPKHIRWIWNKQVTANGEDPRRVVLVTTYNAWQARSAKEKSKDSLFNQ</sequence>
<keyword evidence="2" id="KW-1185">Reference proteome</keyword>
<dbReference type="GeneID" id="73325399"/>
<dbReference type="AlphaFoldDB" id="A0AA37L9Q4"/>
<dbReference type="Proteomes" id="UP001055115">
    <property type="component" value="Unassembled WGS sequence"/>
</dbReference>
<organism evidence="1 2">
    <name type="scientific">Colletotrichum spaethianum</name>
    <dbReference type="NCBI Taxonomy" id="700344"/>
    <lineage>
        <taxon>Eukaryota</taxon>
        <taxon>Fungi</taxon>
        <taxon>Dikarya</taxon>
        <taxon>Ascomycota</taxon>
        <taxon>Pezizomycotina</taxon>
        <taxon>Sordariomycetes</taxon>
        <taxon>Hypocreomycetidae</taxon>
        <taxon>Glomerellales</taxon>
        <taxon>Glomerellaceae</taxon>
        <taxon>Colletotrichum</taxon>
        <taxon>Colletotrichum spaethianum species complex</taxon>
    </lineage>
</organism>
<dbReference type="EMBL" id="BQXU01000010">
    <property type="protein sequence ID" value="GKT44416.1"/>
    <property type="molecule type" value="Genomic_DNA"/>
</dbReference>
<comment type="caution">
    <text evidence="1">The sequence shown here is derived from an EMBL/GenBank/DDBJ whole genome shotgun (WGS) entry which is preliminary data.</text>
</comment>
<name>A0AA37L9Q4_9PEZI</name>